<dbReference type="SUPFAM" id="SSF52799">
    <property type="entry name" value="(Phosphotyrosine protein) phosphatases II"/>
    <property type="match status" value="1"/>
</dbReference>
<protein>
    <recommendedName>
        <fullName evidence="3">Phosphatase</fullName>
    </recommendedName>
</protein>
<organism evidence="1 2">
    <name type="scientific">SAR86 cluster bacterium SAR86B</name>
    <dbReference type="NCBI Taxonomy" id="1123867"/>
    <lineage>
        <taxon>Bacteria</taxon>
        <taxon>Pseudomonadati</taxon>
        <taxon>Pseudomonadota</taxon>
        <taxon>Gammaproteobacteria</taxon>
        <taxon>SAR86 cluster</taxon>
    </lineage>
</organism>
<reference evidence="1 2" key="1">
    <citation type="journal article" date="2012" name="ISME J.">
        <title>Genomic insights to SAR86, an abundant and uncultivated marine bacterial lineage.</title>
        <authorList>
            <person name="Dupont C.L."/>
            <person name="Rusch D.B."/>
            <person name="Yooseph S."/>
            <person name="Lombardo M.J."/>
            <person name="Richter R.A."/>
            <person name="Valas R."/>
            <person name="Novotny M."/>
            <person name="Yee-Greenbaum J."/>
            <person name="Selengut J.D."/>
            <person name="Haft D.H."/>
            <person name="Halpern A.L."/>
            <person name="Lasken R.S."/>
            <person name="Nealson K."/>
            <person name="Friedman R."/>
            <person name="Venter J.C."/>
        </authorList>
    </citation>
    <scope>NUCLEOTIDE SEQUENCE [LARGE SCALE GENOMIC DNA]</scope>
</reference>
<sequence>MSAWIKNIFGFILNQFKRLYPSYFQSNNLTKVFNYYYVPGLFATSGQPNVHQLNLIAESDYEVVINLAPTSILEGSIIDEKKILTSKGVIYVHIPVNFKKPLITNFDKFVENIKQNKNKKIWVHCAANMRVSAFVYKYRRDELGLEDKDINKDLKAIWTPNNTWQSFLNLE</sequence>
<proteinExistence type="predicted"/>
<evidence type="ECO:0008006" key="3">
    <source>
        <dbReference type="Google" id="ProtNLM"/>
    </source>
</evidence>
<name>J5KIL3_9GAMM</name>
<evidence type="ECO:0000313" key="1">
    <source>
        <dbReference type="EMBL" id="EJP73933.1"/>
    </source>
</evidence>
<dbReference type="Proteomes" id="UP000010116">
    <property type="component" value="Unassembled WGS sequence"/>
</dbReference>
<accession>J5KIL3</accession>
<dbReference type="HOGENOM" id="CLU_105726_0_0_6"/>
<evidence type="ECO:0000313" key="2">
    <source>
        <dbReference type="Proteomes" id="UP000010116"/>
    </source>
</evidence>
<dbReference type="Gene3D" id="3.90.190.10">
    <property type="entry name" value="Protein tyrosine phosphatase superfamily"/>
    <property type="match status" value="1"/>
</dbReference>
<dbReference type="InterPro" id="IPR029021">
    <property type="entry name" value="Prot-tyrosine_phosphatase-like"/>
</dbReference>
<dbReference type="AlphaFoldDB" id="J5KIL3"/>
<dbReference type="EMBL" id="JH611164">
    <property type="protein sequence ID" value="EJP73933.1"/>
    <property type="molecule type" value="Genomic_DNA"/>
</dbReference>
<dbReference type="CDD" id="cd14503">
    <property type="entry name" value="PTP-bact"/>
    <property type="match status" value="1"/>
</dbReference>
<gene>
    <name evidence="1" type="ORF">NT02SARS_0396</name>
</gene>